<dbReference type="EMBL" id="LRPO01000001">
    <property type="protein sequence ID" value="KWZ83114.1"/>
    <property type="molecule type" value="Genomic_DNA"/>
</dbReference>
<dbReference type="RefSeq" id="WP_061085678.1">
    <property type="nucleotide sequence ID" value="NZ_JADNJO010000001.1"/>
</dbReference>
<evidence type="ECO:0000256" key="1">
    <source>
        <dbReference type="ARBA" id="ARBA00008857"/>
    </source>
</evidence>
<dbReference type="PROSITE" id="PS51900">
    <property type="entry name" value="CB"/>
    <property type="match status" value="1"/>
</dbReference>
<evidence type="ECO:0000256" key="3">
    <source>
        <dbReference type="ARBA" id="ARBA00023125"/>
    </source>
</evidence>
<dbReference type="InterPro" id="IPR050090">
    <property type="entry name" value="Tyrosine_recombinase_XerCD"/>
</dbReference>
<dbReference type="AlphaFoldDB" id="A0A133KU07"/>
<dbReference type="GO" id="GO:0003677">
    <property type="term" value="F:DNA binding"/>
    <property type="evidence" value="ECO:0007669"/>
    <property type="project" value="UniProtKB-UniRule"/>
</dbReference>
<evidence type="ECO:0000259" key="7">
    <source>
        <dbReference type="PROSITE" id="PS51900"/>
    </source>
</evidence>
<dbReference type="InterPro" id="IPR011010">
    <property type="entry name" value="DNA_brk_join_enz"/>
</dbReference>
<dbReference type="InterPro" id="IPR010998">
    <property type="entry name" value="Integrase_recombinase_N"/>
</dbReference>
<protein>
    <submittedName>
        <fullName evidence="8">Site-specific recombinase, phage integrase family</fullName>
    </submittedName>
</protein>
<dbReference type="GO" id="GO:0015074">
    <property type="term" value="P:DNA integration"/>
    <property type="evidence" value="ECO:0007669"/>
    <property type="project" value="UniProtKB-KW"/>
</dbReference>
<dbReference type="Proteomes" id="UP000070092">
    <property type="component" value="Unassembled WGS sequence"/>
</dbReference>
<dbReference type="SUPFAM" id="SSF56349">
    <property type="entry name" value="DNA breaking-rejoining enzymes"/>
    <property type="match status" value="1"/>
</dbReference>
<organism evidence="8 9">
    <name type="scientific">Bifidobacterium bifidum</name>
    <dbReference type="NCBI Taxonomy" id="1681"/>
    <lineage>
        <taxon>Bacteria</taxon>
        <taxon>Bacillati</taxon>
        <taxon>Actinomycetota</taxon>
        <taxon>Actinomycetes</taxon>
        <taxon>Bifidobacteriales</taxon>
        <taxon>Bifidobacteriaceae</taxon>
        <taxon>Bifidobacterium</taxon>
    </lineage>
</organism>
<comment type="caution">
    <text evidence="8">The sequence shown here is derived from an EMBL/GenBank/DDBJ whole genome shotgun (WGS) entry which is preliminary data.</text>
</comment>
<evidence type="ECO:0000313" key="8">
    <source>
        <dbReference type="EMBL" id="KWZ83114.1"/>
    </source>
</evidence>
<dbReference type="InterPro" id="IPR013762">
    <property type="entry name" value="Integrase-like_cat_sf"/>
</dbReference>
<feature type="domain" description="Tyr recombinase" evidence="6">
    <location>
        <begin position="174"/>
        <end position="395"/>
    </location>
</feature>
<gene>
    <name evidence="8" type="ORF">HMPREF3196_00003</name>
</gene>
<dbReference type="GO" id="GO:0006310">
    <property type="term" value="P:DNA recombination"/>
    <property type="evidence" value="ECO:0007669"/>
    <property type="project" value="UniProtKB-KW"/>
</dbReference>
<dbReference type="PANTHER" id="PTHR30349:SF64">
    <property type="entry name" value="PROPHAGE INTEGRASE INTD-RELATED"/>
    <property type="match status" value="1"/>
</dbReference>
<dbReference type="PROSITE" id="PS51898">
    <property type="entry name" value="TYR_RECOMBINASE"/>
    <property type="match status" value="1"/>
</dbReference>
<dbReference type="PATRIC" id="fig|1681.53.peg.4"/>
<evidence type="ECO:0000259" key="6">
    <source>
        <dbReference type="PROSITE" id="PS51898"/>
    </source>
</evidence>
<comment type="similarity">
    <text evidence="1">Belongs to the 'phage' integrase family.</text>
</comment>
<evidence type="ECO:0000256" key="2">
    <source>
        <dbReference type="ARBA" id="ARBA00022908"/>
    </source>
</evidence>
<accession>A0A133KU07</accession>
<evidence type="ECO:0000313" key="9">
    <source>
        <dbReference type="Proteomes" id="UP000070092"/>
    </source>
</evidence>
<feature type="domain" description="Core-binding (CB)" evidence="7">
    <location>
        <begin position="73"/>
        <end position="153"/>
    </location>
</feature>
<dbReference type="Gene3D" id="1.10.150.130">
    <property type="match status" value="1"/>
</dbReference>
<dbReference type="PANTHER" id="PTHR30349">
    <property type="entry name" value="PHAGE INTEGRASE-RELATED"/>
    <property type="match status" value="1"/>
</dbReference>
<dbReference type="Pfam" id="PF14659">
    <property type="entry name" value="Phage_int_SAM_3"/>
    <property type="match status" value="1"/>
</dbReference>
<dbReference type="InterPro" id="IPR002104">
    <property type="entry name" value="Integrase_catalytic"/>
</dbReference>
<proteinExistence type="inferred from homology"/>
<keyword evidence="4" id="KW-0233">DNA recombination</keyword>
<dbReference type="Gene3D" id="1.10.443.10">
    <property type="entry name" value="Intergrase catalytic core"/>
    <property type="match status" value="1"/>
</dbReference>
<dbReference type="InterPro" id="IPR004107">
    <property type="entry name" value="Integrase_SAM-like_N"/>
</dbReference>
<keyword evidence="3 5" id="KW-0238">DNA-binding</keyword>
<name>A0A133KU07_BIFBI</name>
<keyword evidence="2" id="KW-0229">DNA integration</keyword>
<evidence type="ECO:0000256" key="4">
    <source>
        <dbReference type="ARBA" id="ARBA00023172"/>
    </source>
</evidence>
<reference evidence="8 9" key="1">
    <citation type="submission" date="2016-01" db="EMBL/GenBank/DDBJ databases">
        <authorList>
            <person name="Oliw E.H."/>
        </authorList>
    </citation>
    <scope>NUCLEOTIDE SEQUENCE [LARGE SCALE GENOMIC DNA]</scope>
    <source>
        <strain evidence="8 9">MJR8628B</strain>
    </source>
</reference>
<sequence>MATRKRRTKGAGSIIHGKDGTWRFRKDLGADPATGKRRYVEAKGRTKAEARERFDAKIAELERAGLMPGAKSPYLNDYVERWLEDYRLRVKPTTYRTRAGRLRACCQVIGHVRLADLAPEHVRRCMRVLGKRLAPSTLKDHFVSLKMVLDDAELEELIPVDPCRKVRPPRVEPTPVRILAPDQPKRMIAAVGSMPESRRGPVDMDDSVEVWALLFELAFTSGMRAGERYALMPYELELRDGMPGIFVQQQIQEYGRPGDAVIPKWLDAEHLYGILWLTTPKTRAATRFVPIPQGLWDRLWARIRRLHVGPRELVFTNQLGHPVREATERHHWPKALEAAGLPQVRIHSARHWMASMTARAGMPEDARVSIMGHVSLQMTMHYTHRDAASLGRLMAAAIPDLHDGIEIIDATPARG</sequence>
<dbReference type="Pfam" id="PF00589">
    <property type="entry name" value="Phage_integrase"/>
    <property type="match status" value="1"/>
</dbReference>
<dbReference type="InterPro" id="IPR044068">
    <property type="entry name" value="CB"/>
</dbReference>
<evidence type="ECO:0000256" key="5">
    <source>
        <dbReference type="PROSITE-ProRule" id="PRU01248"/>
    </source>
</evidence>